<feature type="domain" description="Ketoreductase" evidence="6">
    <location>
        <begin position="11"/>
        <end position="199"/>
    </location>
</feature>
<dbReference type="GO" id="GO:0004316">
    <property type="term" value="F:3-oxoacyl-[acyl-carrier-protein] reductase (NADPH) activity"/>
    <property type="evidence" value="ECO:0007669"/>
    <property type="project" value="UniProtKB-EC"/>
</dbReference>
<dbReference type="InterPro" id="IPR002347">
    <property type="entry name" value="SDR_fam"/>
</dbReference>
<dbReference type="PANTHER" id="PTHR42879">
    <property type="entry name" value="3-OXOACYL-(ACYL-CARRIER-PROTEIN) REDUCTASE"/>
    <property type="match status" value="1"/>
</dbReference>
<dbReference type="PANTHER" id="PTHR42879:SF2">
    <property type="entry name" value="3-OXOACYL-[ACYL-CARRIER-PROTEIN] REDUCTASE FABG"/>
    <property type="match status" value="1"/>
</dbReference>
<keyword evidence="3" id="KW-0521">NADP</keyword>
<keyword evidence="8" id="KW-1185">Reference proteome</keyword>
<dbReference type="SUPFAM" id="SSF51735">
    <property type="entry name" value="NAD(P)-binding Rossmann-fold domains"/>
    <property type="match status" value="1"/>
</dbReference>
<reference evidence="7 8" key="1">
    <citation type="journal article" date="2018" name="New Phytol.">
        <title>Comparative genomics and transcriptomics depict ericoid mycorrhizal fungi as versatile saprotrophs and plant mutualists.</title>
        <authorList>
            <person name="Martino E."/>
            <person name="Morin E."/>
            <person name="Grelet G.A."/>
            <person name="Kuo A."/>
            <person name="Kohler A."/>
            <person name="Daghino S."/>
            <person name="Barry K.W."/>
            <person name="Cichocki N."/>
            <person name="Clum A."/>
            <person name="Dockter R.B."/>
            <person name="Hainaut M."/>
            <person name="Kuo R.C."/>
            <person name="LaButti K."/>
            <person name="Lindahl B.D."/>
            <person name="Lindquist E.A."/>
            <person name="Lipzen A."/>
            <person name="Khouja H.R."/>
            <person name="Magnuson J."/>
            <person name="Murat C."/>
            <person name="Ohm R.A."/>
            <person name="Singer S.W."/>
            <person name="Spatafora J.W."/>
            <person name="Wang M."/>
            <person name="Veneault-Fourrey C."/>
            <person name="Henrissat B."/>
            <person name="Grigoriev I.V."/>
            <person name="Martin F.M."/>
            <person name="Perotto S."/>
        </authorList>
    </citation>
    <scope>NUCLEOTIDE SEQUENCE [LARGE SCALE GENOMIC DNA]</scope>
    <source>
        <strain evidence="7 8">ATCC 22711</strain>
    </source>
</reference>
<keyword evidence="4" id="KW-0560">Oxidoreductase</keyword>
<dbReference type="InterPro" id="IPR050259">
    <property type="entry name" value="SDR"/>
</dbReference>
<evidence type="ECO:0000256" key="5">
    <source>
        <dbReference type="ARBA" id="ARBA00048508"/>
    </source>
</evidence>
<dbReference type="EC" id="1.1.1.100" evidence="2"/>
<evidence type="ECO:0000259" key="6">
    <source>
        <dbReference type="SMART" id="SM00822"/>
    </source>
</evidence>
<dbReference type="STRING" id="857342.A0A2T3BFI5"/>
<proteinExistence type="inferred from homology"/>
<sequence>MSRLTTDLSAHLALVTGASGGIGKATCRALAALGCSIAVHYHSSAAAAEELVQELRGLGVKAEKFQADLTHYDQVRALHANVTASMGAPTILFNNAGLTLRFNITSLSEISIDDFEHVWRANCGSAFLLTQLCVPEMEKQGWGRVIFCSSVAGFTGGVVGPHYASSKSALHGLIHWMAGAYSKTGITVNGVAPALIQETTMLPGKSDELAKKIPIGRLGYPEEVAETVAWMVKTGYVTNKIVGIDGGLFPQ</sequence>
<dbReference type="GO" id="GO:0032787">
    <property type="term" value="P:monocarboxylic acid metabolic process"/>
    <property type="evidence" value="ECO:0007669"/>
    <property type="project" value="UniProtKB-ARBA"/>
</dbReference>
<dbReference type="InterPro" id="IPR020904">
    <property type="entry name" value="Sc_DH/Rdtase_CS"/>
</dbReference>
<dbReference type="CDD" id="cd05233">
    <property type="entry name" value="SDR_c"/>
    <property type="match status" value="1"/>
</dbReference>
<dbReference type="AlphaFoldDB" id="A0A2T3BFI5"/>
<accession>A0A2T3BFI5</accession>
<dbReference type="InterPro" id="IPR057326">
    <property type="entry name" value="KR_dom"/>
</dbReference>
<dbReference type="FunFam" id="3.40.50.720:FF:000173">
    <property type="entry name" value="3-oxoacyl-[acyl-carrier protein] reductase"/>
    <property type="match status" value="1"/>
</dbReference>
<gene>
    <name evidence="7" type="ORF">M430DRAFT_32656</name>
</gene>
<evidence type="ECO:0000256" key="1">
    <source>
        <dbReference type="ARBA" id="ARBA00006484"/>
    </source>
</evidence>
<evidence type="ECO:0000256" key="4">
    <source>
        <dbReference type="ARBA" id="ARBA00023002"/>
    </source>
</evidence>
<evidence type="ECO:0000313" key="7">
    <source>
        <dbReference type="EMBL" id="PSS28190.1"/>
    </source>
</evidence>
<dbReference type="Pfam" id="PF00106">
    <property type="entry name" value="adh_short"/>
    <property type="match status" value="1"/>
</dbReference>
<dbReference type="InParanoid" id="A0A2T3BFI5"/>
<dbReference type="InterPro" id="IPR036291">
    <property type="entry name" value="NAD(P)-bd_dom_sf"/>
</dbReference>
<name>A0A2T3BFI5_AMORE</name>
<organism evidence="7 8">
    <name type="scientific">Amorphotheca resinae ATCC 22711</name>
    <dbReference type="NCBI Taxonomy" id="857342"/>
    <lineage>
        <taxon>Eukaryota</taxon>
        <taxon>Fungi</taxon>
        <taxon>Dikarya</taxon>
        <taxon>Ascomycota</taxon>
        <taxon>Pezizomycotina</taxon>
        <taxon>Leotiomycetes</taxon>
        <taxon>Helotiales</taxon>
        <taxon>Amorphothecaceae</taxon>
        <taxon>Amorphotheca</taxon>
    </lineage>
</organism>
<dbReference type="GeneID" id="36574291"/>
<dbReference type="Gene3D" id="3.40.50.720">
    <property type="entry name" value="NAD(P)-binding Rossmann-like Domain"/>
    <property type="match status" value="1"/>
</dbReference>
<dbReference type="PRINTS" id="PR00081">
    <property type="entry name" value="GDHRDH"/>
</dbReference>
<evidence type="ECO:0000313" key="8">
    <source>
        <dbReference type="Proteomes" id="UP000241818"/>
    </source>
</evidence>
<dbReference type="OrthoDB" id="417891at2759"/>
<dbReference type="RefSeq" id="XP_024725715.1">
    <property type="nucleotide sequence ID" value="XM_024866210.1"/>
</dbReference>
<evidence type="ECO:0000256" key="3">
    <source>
        <dbReference type="ARBA" id="ARBA00022857"/>
    </source>
</evidence>
<dbReference type="EMBL" id="KZ679006">
    <property type="protein sequence ID" value="PSS28190.1"/>
    <property type="molecule type" value="Genomic_DNA"/>
</dbReference>
<comment type="similarity">
    <text evidence="1">Belongs to the short-chain dehydrogenases/reductases (SDR) family.</text>
</comment>
<comment type="catalytic activity">
    <reaction evidence="5">
        <text>a (3R)-hydroxyacyl-[ACP] + NADP(+) = a 3-oxoacyl-[ACP] + NADPH + H(+)</text>
        <dbReference type="Rhea" id="RHEA:17397"/>
        <dbReference type="Rhea" id="RHEA-COMP:9916"/>
        <dbReference type="Rhea" id="RHEA-COMP:9945"/>
        <dbReference type="ChEBI" id="CHEBI:15378"/>
        <dbReference type="ChEBI" id="CHEBI:57783"/>
        <dbReference type="ChEBI" id="CHEBI:58349"/>
        <dbReference type="ChEBI" id="CHEBI:78776"/>
        <dbReference type="ChEBI" id="CHEBI:78827"/>
        <dbReference type="EC" id="1.1.1.100"/>
    </reaction>
</comment>
<protein>
    <recommendedName>
        <fullName evidence="2">3-oxoacyl-[acyl-carrier-protein] reductase</fullName>
        <ecNumber evidence="2">1.1.1.100</ecNumber>
    </recommendedName>
</protein>
<evidence type="ECO:0000256" key="2">
    <source>
        <dbReference type="ARBA" id="ARBA00012948"/>
    </source>
</evidence>
<dbReference type="SMART" id="SM00822">
    <property type="entry name" value="PKS_KR"/>
    <property type="match status" value="1"/>
</dbReference>
<dbReference type="PROSITE" id="PS00061">
    <property type="entry name" value="ADH_SHORT"/>
    <property type="match status" value="1"/>
</dbReference>
<dbReference type="Proteomes" id="UP000241818">
    <property type="component" value="Unassembled WGS sequence"/>
</dbReference>